<dbReference type="PROSITE" id="PS52029">
    <property type="entry name" value="LD_TPASE"/>
    <property type="match status" value="1"/>
</dbReference>
<dbReference type="GO" id="GO:0005576">
    <property type="term" value="C:extracellular region"/>
    <property type="evidence" value="ECO:0007669"/>
    <property type="project" value="TreeGrafter"/>
</dbReference>
<dbReference type="InterPro" id="IPR005490">
    <property type="entry name" value="LD_TPept_cat_dom"/>
</dbReference>
<dbReference type="InterPro" id="IPR038063">
    <property type="entry name" value="Transpep_catalytic_dom"/>
</dbReference>
<dbReference type="GO" id="GO:0071972">
    <property type="term" value="F:peptidoglycan L,D-transpeptidase activity"/>
    <property type="evidence" value="ECO:0007669"/>
    <property type="project" value="TreeGrafter"/>
</dbReference>
<dbReference type="UniPathway" id="UPA00219"/>
<evidence type="ECO:0000256" key="8">
    <source>
        <dbReference type="SAM" id="SignalP"/>
    </source>
</evidence>
<keyword evidence="4 6" id="KW-0573">Peptidoglycan synthesis</keyword>
<dbReference type="InterPro" id="IPR050979">
    <property type="entry name" value="LD-transpeptidase"/>
</dbReference>
<gene>
    <name evidence="10" type="ORF">GC722_16410</name>
</gene>
<evidence type="ECO:0000256" key="7">
    <source>
        <dbReference type="SAM" id="MobiDB-lite"/>
    </source>
</evidence>
<feature type="active site" description="Nucleophile" evidence="6">
    <location>
        <position position="354"/>
    </location>
</feature>
<comment type="caution">
    <text evidence="10">The sequence shown here is derived from an EMBL/GenBank/DDBJ whole genome shotgun (WGS) entry which is preliminary data.</text>
</comment>
<proteinExistence type="predicted"/>
<sequence>MRARRTLTAAAAAAATLLAGALAGCAPQTSSARPGEIAPSSAPSAPASPSPTTASPSPSATPSASPSPSKKATPSPTPTPSSKPVLSPGDTGDQVRELQARLSQLDWFSGKITDTYAEATEVAVAGFQAKRDLDDTGVVDELTWETLVSMTREPTDDELHNRLTPGPALYQEGAEGEEVKELQARLAQIGWFSGKVTGYYGSETAAAVRGFQEKREIPVTGEVDQRTLDRLAEMTREPTKAELANEKPKQDKPKASGDLDPRCLTGRALCISKQTSQMAWVVDGDVQSTYAVRFGSELTPTREGAFSVGWKSRDHVSTIYHTPMPFAMFFSGGQAVHYSADFAANGYNGASHGCVNVRDRAGIEALFDQVSVGDKVIVYA</sequence>
<feature type="compositionally biased region" description="Low complexity" evidence="7">
    <location>
        <begin position="38"/>
        <end position="74"/>
    </location>
</feature>
<dbReference type="InterPro" id="IPR002477">
    <property type="entry name" value="Peptidoglycan-bd-like"/>
</dbReference>
<keyword evidence="11" id="KW-1185">Reference proteome</keyword>
<evidence type="ECO:0000256" key="2">
    <source>
        <dbReference type="ARBA" id="ARBA00022679"/>
    </source>
</evidence>
<dbReference type="EMBL" id="WPCU01000010">
    <property type="protein sequence ID" value="MVA77588.1"/>
    <property type="molecule type" value="Genomic_DNA"/>
</dbReference>
<organism evidence="10 11">
    <name type="scientific">Auraticoccus cholistanensis</name>
    <dbReference type="NCBI Taxonomy" id="2656650"/>
    <lineage>
        <taxon>Bacteria</taxon>
        <taxon>Bacillati</taxon>
        <taxon>Actinomycetota</taxon>
        <taxon>Actinomycetes</taxon>
        <taxon>Propionibacteriales</taxon>
        <taxon>Propionibacteriaceae</taxon>
        <taxon>Auraticoccus</taxon>
    </lineage>
</organism>
<dbReference type="InterPro" id="IPR036365">
    <property type="entry name" value="PGBD-like_sf"/>
</dbReference>
<dbReference type="InterPro" id="IPR006311">
    <property type="entry name" value="TAT_signal"/>
</dbReference>
<dbReference type="PROSITE" id="PS51318">
    <property type="entry name" value="TAT"/>
    <property type="match status" value="1"/>
</dbReference>
<dbReference type="SUPFAM" id="SSF141523">
    <property type="entry name" value="L,D-transpeptidase catalytic domain-like"/>
    <property type="match status" value="1"/>
</dbReference>
<protein>
    <submittedName>
        <fullName evidence="10">L,D-transpeptidase family protein</fullName>
    </submittedName>
</protein>
<dbReference type="Gene3D" id="2.40.440.10">
    <property type="entry name" value="L,D-transpeptidase catalytic domain-like"/>
    <property type="match status" value="1"/>
</dbReference>
<evidence type="ECO:0000256" key="6">
    <source>
        <dbReference type="PROSITE-ProRule" id="PRU01373"/>
    </source>
</evidence>
<dbReference type="InterPro" id="IPR036366">
    <property type="entry name" value="PGBDSf"/>
</dbReference>
<dbReference type="AlphaFoldDB" id="A0A6A9V1W8"/>
<dbReference type="PROSITE" id="PS51257">
    <property type="entry name" value="PROKAR_LIPOPROTEIN"/>
    <property type="match status" value="1"/>
</dbReference>
<keyword evidence="8" id="KW-0732">Signal</keyword>
<evidence type="ECO:0000256" key="5">
    <source>
        <dbReference type="ARBA" id="ARBA00023316"/>
    </source>
</evidence>
<name>A0A6A9V1W8_9ACTN</name>
<evidence type="ECO:0000313" key="10">
    <source>
        <dbReference type="EMBL" id="MVA77588.1"/>
    </source>
</evidence>
<evidence type="ECO:0000256" key="1">
    <source>
        <dbReference type="ARBA" id="ARBA00004752"/>
    </source>
</evidence>
<feature type="domain" description="L,D-TPase catalytic" evidence="9">
    <location>
        <begin position="267"/>
        <end position="379"/>
    </location>
</feature>
<feature type="signal peptide" evidence="8">
    <location>
        <begin position="1"/>
        <end position="32"/>
    </location>
</feature>
<keyword evidence="3 6" id="KW-0133">Cell shape</keyword>
<reference evidence="10 11" key="1">
    <citation type="submission" date="2019-12" db="EMBL/GenBank/DDBJ databases">
        <title>Auraticoccus cholistani sp. nov., an actinomycete isolated from soil of Cholistan desert.</title>
        <authorList>
            <person name="Cheema M.T."/>
        </authorList>
    </citation>
    <scope>NUCLEOTIDE SEQUENCE [LARGE SCALE GENOMIC DNA]</scope>
    <source>
        <strain evidence="10 11">F435</strain>
    </source>
</reference>
<dbReference type="Pfam" id="PF01471">
    <property type="entry name" value="PG_binding_1"/>
    <property type="match status" value="2"/>
</dbReference>
<dbReference type="GO" id="GO:0008360">
    <property type="term" value="P:regulation of cell shape"/>
    <property type="evidence" value="ECO:0007669"/>
    <property type="project" value="UniProtKB-UniRule"/>
</dbReference>
<dbReference type="GO" id="GO:0018104">
    <property type="term" value="P:peptidoglycan-protein cross-linking"/>
    <property type="evidence" value="ECO:0007669"/>
    <property type="project" value="TreeGrafter"/>
</dbReference>
<dbReference type="Pfam" id="PF03734">
    <property type="entry name" value="YkuD"/>
    <property type="match status" value="1"/>
</dbReference>
<dbReference type="SUPFAM" id="SSF47090">
    <property type="entry name" value="PGBD-like"/>
    <property type="match status" value="2"/>
</dbReference>
<feature type="region of interest" description="Disordered" evidence="7">
    <location>
        <begin position="234"/>
        <end position="260"/>
    </location>
</feature>
<dbReference type="CDD" id="cd16913">
    <property type="entry name" value="YkuD_like"/>
    <property type="match status" value="1"/>
</dbReference>
<dbReference type="PANTHER" id="PTHR30582:SF33">
    <property type="entry name" value="EXPORTED PROTEIN"/>
    <property type="match status" value="1"/>
</dbReference>
<dbReference type="Proteomes" id="UP000435304">
    <property type="component" value="Unassembled WGS sequence"/>
</dbReference>
<accession>A0A6A9V1W8</accession>
<evidence type="ECO:0000256" key="4">
    <source>
        <dbReference type="ARBA" id="ARBA00022984"/>
    </source>
</evidence>
<feature type="chain" id="PRO_5025506525" evidence="8">
    <location>
        <begin position="33"/>
        <end position="380"/>
    </location>
</feature>
<comment type="pathway">
    <text evidence="1 6">Cell wall biogenesis; peptidoglycan biosynthesis.</text>
</comment>
<evidence type="ECO:0000313" key="11">
    <source>
        <dbReference type="Proteomes" id="UP000435304"/>
    </source>
</evidence>
<evidence type="ECO:0000259" key="9">
    <source>
        <dbReference type="PROSITE" id="PS52029"/>
    </source>
</evidence>
<dbReference type="GO" id="GO:0071555">
    <property type="term" value="P:cell wall organization"/>
    <property type="evidence" value="ECO:0007669"/>
    <property type="project" value="UniProtKB-UniRule"/>
</dbReference>
<keyword evidence="5 6" id="KW-0961">Cell wall biogenesis/degradation</keyword>
<evidence type="ECO:0000256" key="3">
    <source>
        <dbReference type="ARBA" id="ARBA00022960"/>
    </source>
</evidence>
<dbReference type="GO" id="GO:0016740">
    <property type="term" value="F:transferase activity"/>
    <property type="evidence" value="ECO:0007669"/>
    <property type="project" value="UniProtKB-KW"/>
</dbReference>
<feature type="region of interest" description="Disordered" evidence="7">
    <location>
        <begin position="26"/>
        <end position="93"/>
    </location>
</feature>
<keyword evidence="2" id="KW-0808">Transferase</keyword>
<feature type="active site" description="Proton donor/acceptor" evidence="6">
    <location>
        <position position="337"/>
    </location>
</feature>
<dbReference type="Gene3D" id="1.10.101.10">
    <property type="entry name" value="PGBD-like superfamily/PGBD"/>
    <property type="match status" value="2"/>
</dbReference>
<dbReference type="PANTHER" id="PTHR30582">
    <property type="entry name" value="L,D-TRANSPEPTIDASE"/>
    <property type="match status" value="1"/>
</dbReference>